<keyword evidence="1" id="KW-0472">Membrane</keyword>
<dbReference type="Proteomes" id="UP000675554">
    <property type="component" value="Unassembled WGS sequence"/>
</dbReference>
<dbReference type="AlphaFoldDB" id="A0A8T4IYM8"/>
<sequence>MRKSSAVGDRGPEGCLVVAVRMPVRVVTLVLVLPFRLLWDALVACGRVLRRTVWRPFARGAQWCWYTLIAGPAGWLWRRVLAPVLYGVLVWPWVALWGYVLAPAGRAAWRYVLAPTGRGVWWLLSGTGRGLWWLARTVGHGLAVGAHGTGAGLAWLGRVLVATPLIWLYARLLTPVGHGLGTVLTALGHGLAWLGRCLVVVPAMALWTGFTWLLRMLLVVPAVALYRHVLTPLGHGIVAAVHGAGRLLGWLVWYAVVVPAVAVYRWVLTPVGRAVAVVVRETVEGLGHAWRAAGYVSRAVFRFAGRVLRWLFVDPAVWVWRHVAAPVGRAVREHVWRPSARAVRAAGRAAREVLAAARASVRETRAELRRALFGAPRVEEREALPREGRVP</sequence>
<reference evidence="2" key="1">
    <citation type="submission" date="2021-04" db="EMBL/GenBank/DDBJ databases">
        <title>Sequencing of actinobacteria type strains.</title>
        <authorList>
            <person name="Nguyen G.-S."/>
            <person name="Wentzel A."/>
        </authorList>
    </citation>
    <scope>NUCLEOTIDE SEQUENCE</scope>
    <source>
        <strain evidence="2">DSM 42095</strain>
    </source>
</reference>
<name>A0A8T4IYM8_9ACTN</name>
<keyword evidence="3" id="KW-1185">Reference proteome</keyword>
<feature type="transmembrane region" description="Helical" evidence="1">
    <location>
        <begin position="176"/>
        <end position="194"/>
    </location>
</feature>
<feature type="transmembrane region" description="Helical" evidence="1">
    <location>
        <begin position="247"/>
        <end position="267"/>
    </location>
</feature>
<organism evidence="2 3">
    <name type="scientific">Streptomyces daliensis</name>
    <dbReference type="NCBI Taxonomy" id="299421"/>
    <lineage>
        <taxon>Bacteria</taxon>
        <taxon>Bacillati</taxon>
        <taxon>Actinomycetota</taxon>
        <taxon>Actinomycetes</taxon>
        <taxon>Kitasatosporales</taxon>
        <taxon>Streptomycetaceae</taxon>
        <taxon>Streptomyces</taxon>
    </lineage>
</organism>
<feature type="transmembrane region" description="Helical" evidence="1">
    <location>
        <begin position="206"/>
        <end position="227"/>
    </location>
</feature>
<feature type="transmembrane region" description="Helical" evidence="1">
    <location>
        <begin position="80"/>
        <end position="100"/>
    </location>
</feature>
<proteinExistence type="predicted"/>
<dbReference type="EMBL" id="JAGSMN010000665">
    <property type="protein sequence ID" value="MBR7676460.1"/>
    <property type="molecule type" value="Genomic_DNA"/>
</dbReference>
<keyword evidence="1" id="KW-1133">Transmembrane helix</keyword>
<accession>A0A8T4IYM8</accession>
<evidence type="ECO:0000256" key="1">
    <source>
        <dbReference type="SAM" id="Phobius"/>
    </source>
</evidence>
<evidence type="ECO:0000313" key="3">
    <source>
        <dbReference type="Proteomes" id="UP000675554"/>
    </source>
</evidence>
<protein>
    <submittedName>
        <fullName evidence="2">Uncharacterized protein</fullName>
    </submittedName>
</protein>
<comment type="caution">
    <text evidence="2">The sequence shown here is derived from an EMBL/GenBank/DDBJ whole genome shotgun (WGS) entry which is preliminary data.</text>
</comment>
<keyword evidence="1" id="KW-0812">Transmembrane</keyword>
<evidence type="ECO:0000313" key="2">
    <source>
        <dbReference type="EMBL" id="MBR7676460.1"/>
    </source>
</evidence>
<gene>
    <name evidence="2" type="ORF">KDA82_26320</name>
</gene>